<gene>
    <name evidence="1" type="ORF">Pint_07228</name>
</gene>
<reference evidence="2" key="1">
    <citation type="journal article" date="2023" name="G3 (Bethesda)">
        <title>Genome assembly and association tests identify interacting loci associated with vigor, precocity, and sex in interspecific pistachio rootstocks.</title>
        <authorList>
            <person name="Palmer W."/>
            <person name="Jacygrad E."/>
            <person name="Sagayaradj S."/>
            <person name="Cavanaugh K."/>
            <person name="Han R."/>
            <person name="Bertier L."/>
            <person name="Beede B."/>
            <person name="Kafkas S."/>
            <person name="Golino D."/>
            <person name="Preece J."/>
            <person name="Michelmore R."/>
        </authorList>
    </citation>
    <scope>NUCLEOTIDE SEQUENCE [LARGE SCALE GENOMIC DNA]</scope>
</reference>
<proteinExistence type="predicted"/>
<organism evidence="1 2">
    <name type="scientific">Pistacia integerrima</name>
    <dbReference type="NCBI Taxonomy" id="434235"/>
    <lineage>
        <taxon>Eukaryota</taxon>
        <taxon>Viridiplantae</taxon>
        <taxon>Streptophyta</taxon>
        <taxon>Embryophyta</taxon>
        <taxon>Tracheophyta</taxon>
        <taxon>Spermatophyta</taxon>
        <taxon>Magnoliopsida</taxon>
        <taxon>eudicotyledons</taxon>
        <taxon>Gunneridae</taxon>
        <taxon>Pentapetalae</taxon>
        <taxon>rosids</taxon>
        <taxon>malvids</taxon>
        <taxon>Sapindales</taxon>
        <taxon>Anacardiaceae</taxon>
        <taxon>Pistacia</taxon>
    </lineage>
</organism>
<sequence>MKLIGVTCISTTQQIAMDGIFDDKDGMLFSPYMSVDHKIYIRCTTNALHCQNTIIFTTLKNAVEKYESGNLRLEATNGLNA</sequence>
<keyword evidence="2" id="KW-1185">Reference proteome</keyword>
<comment type="caution">
    <text evidence="1">The sequence shown here is derived from an EMBL/GenBank/DDBJ whole genome shotgun (WGS) entry which is preliminary data.</text>
</comment>
<protein>
    <submittedName>
        <fullName evidence="1">Uncharacterized protein</fullName>
    </submittedName>
</protein>
<evidence type="ECO:0000313" key="2">
    <source>
        <dbReference type="Proteomes" id="UP001163603"/>
    </source>
</evidence>
<dbReference type="EMBL" id="CM047745">
    <property type="protein sequence ID" value="KAJ0026032.1"/>
    <property type="molecule type" value="Genomic_DNA"/>
</dbReference>
<name>A0ACC0XX14_9ROSI</name>
<dbReference type="Proteomes" id="UP001163603">
    <property type="component" value="Chromosome 10"/>
</dbReference>
<accession>A0ACC0XX14</accession>
<evidence type="ECO:0000313" key="1">
    <source>
        <dbReference type="EMBL" id="KAJ0026032.1"/>
    </source>
</evidence>